<dbReference type="PANTHER" id="PTHR30204">
    <property type="entry name" value="REDOX-CYCLING DRUG-SENSING TRANSCRIPTIONAL ACTIVATOR SOXR"/>
    <property type="match status" value="1"/>
</dbReference>
<dbReference type="SMART" id="SM00422">
    <property type="entry name" value="HTH_MERR"/>
    <property type="match status" value="1"/>
</dbReference>
<dbReference type="SUPFAM" id="SSF46955">
    <property type="entry name" value="Putative DNA-binding domain"/>
    <property type="match status" value="1"/>
</dbReference>
<dbReference type="PANTHER" id="PTHR30204:SF97">
    <property type="entry name" value="MERR FAMILY REGULATORY PROTEIN"/>
    <property type="match status" value="1"/>
</dbReference>
<dbReference type="RefSeq" id="WP_167684107.1">
    <property type="nucleotide sequence ID" value="NZ_QHLQ01000009.1"/>
</dbReference>
<dbReference type="Gene3D" id="1.10.1660.10">
    <property type="match status" value="1"/>
</dbReference>
<evidence type="ECO:0000313" key="3">
    <source>
        <dbReference type="EMBL" id="NIZ61464.1"/>
    </source>
</evidence>
<dbReference type="EMBL" id="QHLQ01000009">
    <property type="protein sequence ID" value="NIZ61464.1"/>
    <property type="molecule type" value="Genomic_DNA"/>
</dbReference>
<keyword evidence="4" id="KW-1185">Reference proteome</keyword>
<dbReference type="InterPro" id="IPR000551">
    <property type="entry name" value="MerR-type_HTH_dom"/>
</dbReference>
<comment type="caution">
    <text evidence="3">The sequence shown here is derived from an EMBL/GenBank/DDBJ whole genome shotgun (WGS) entry which is preliminary data.</text>
</comment>
<name>A0ABX0W756_9RHOB</name>
<accession>A0ABX0W756</accession>
<sequence>MNSLDIGEVAKLSGFKASALRYYEKLGLIQPDSRKGLRRQYDDTVLDRLALISMGQSAGFSLDEIGAMFQDSGQFEIDRPALHAKADEVEQHIRRLRILVRALRHVAECSAPSHAECPSFRKMMHEAPQLEPLHKKS</sequence>
<dbReference type="Pfam" id="PF13411">
    <property type="entry name" value="MerR_1"/>
    <property type="match status" value="1"/>
</dbReference>
<evidence type="ECO:0000256" key="1">
    <source>
        <dbReference type="ARBA" id="ARBA00023125"/>
    </source>
</evidence>
<evidence type="ECO:0000313" key="4">
    <source>
        <dbReference type="Proteomes" id="UP001429564"/>
    </source>
</evidence>
<dbReference type="Proteomes" id="UP001429564">
    <property type="component" value="Unassembled WGS sequence"/>
</dbReference>
<protein>
    <submittedName>
        <fullName evidence="3">MerR family transcriptional regulator</fullName>
    </submittedName>
</protein>
<evidence type="ECO:0000259" key="2">
    <source>
        <dbReference type="PROSITE" id="PS50937"/>
    </source>
</evidence>
<dbReference type="PRINTS" id="PR00040">
    <property type="entry name" value="HTHMERR"/>
</dbReference>
<keyword evidence="1" id="KW-0238">DNA-binding</keyword>
<reference evidence="3 4" key="1">
    <citation type="submission" date="2018-05" db="EMBL/GenBank/DDBJ databases">
        <authorList>
            <person name="Zhang Y.-J."/>
        </authorList>
    </citation>
    <scope>NUCLEOTIDE SEQUENCE [LARGE SCALE GENOMIC DNA]</scope>
    <source>
        <strain evidence="3 4">CY04</strain>
    </source>
</reference>
<dbReference type="PROSITE" id="PS50937">
    <property type="entry name" value="HTH_MERR_2"/>
    <property type="match status" value="1"/>
</dbReference>
<dbReference type="InterPro" id="IPR047057">
    <property type="entry name" value="MerR_fam"/>
</dbReference>
<dbReference type="InterPro" id="IPR009061">
    <property type="entry name" value="DNA-bd_dom_put_sf"/>
</dbReference>
<feature type="domain" description="HTH merR-type" evidence="2">
    <location>
        <begin position="3"/>
        <end position="71"/>
    </location>
</feature>
<gene>
    <name evidence="3" type="ORF">DL239_10795</name>
</gene>
<dbReference type="CDD" id="cd04781">
    <property type="entry name" value="HTH_MerR-like_sg6"/>
    <property type="match status" value="1"/>
</dbReference>
<organism evidence="3 4">
    <name type="scientific">Parasedimentitalea denitrificans</name>
    <dbReference type="NCBI Taxonomy" id="2211118"/>
    <lineage>
        <taxon>Bacteria</taxon>
        <taxon>Pseudomonadati</taxon>
        <taxon>Pseudomonadota</taxon>
        <taxon>Alphaproteobacteria</taxon>
        <taxon>Rhodobacterales</taxon>
        <taxon>Paracoccaceae</taxon>
        <taxon>Parasedimentitalea</taxon>
    </lineage>
</organism>
<proteinExistence type="predicted"/>